<dbReference type="InterPro" id="IPR000683">
    <property type="entry name" value="Gfo/Idh/MocA-like_OxRdtase_N"/>
</dbReference>
<dbReference type="EMBL" id="BIXY01000011">
    <property type="protein sequence ID" value="GCF07582.1"/>
    <property type="molecule type" value="Genomic_DNA"/>
</dbReference>
<dbReference type="AlphaFoldDB" id="A0A5A5T853"/>
<dbReference type="SUPFAM" id="SSF55347">
    <property type="entry name" value="Glyceraldehyde-3-phosphate dehydrogenase-like, C-terminal domain"/>
    <property type="match status" value="1"/>
</dbReference>
<feature type="domain" description="Gfo/Idh/MocA-like oxidoreductase N-terminal" evidence="1">
    <location>
        <begin position="11"/>
        <end position="136"/>
    </location>
</feature>
<dbReference type="InterPro" id="IPR055170">
    <property type="entry name" value="GFO_IDH_MocA-like_dom"/>
</dbReference>
<dbReference type="OrthoDB" id="9815825at2"/>
<dbReference type="Proteomes" id="UP000322530">
    <property type="component" value="Unassembled WGS sequence"/>
</dbReference>
<dbReference type="PANTHER" id="PTHR43708">
    <property type="entry name" value="CONSERVED EXPRESSED OXIDOREDUCTASE (EUROFUNG)"/>
    <property type="match status" value="1"/>
</dbReference>
<evidence type="ECO:0000259" key="2">
    <source>
        <dbReference type="Pfam" id="PF22725"/>
    </source>
</evidence>
<dbReference type="Gene3D" id="3.40.50.720">
    <property type="entry name" value="NAD(P)-binding Rossmann-like Domain"/>
    <property type="match status" value="1"/>
</dbReference>
<name>A0A5A5T853_9CHLR</name>
<dbReference type="RefSeq" id="WP_149400590.1">
    <property type="nucleotide sequence ID" value="NZ_BIXY01000011.1"/>
</dbReference>
<accession>A0A5A5T853</accession>
<dbReference type="Pfam" id="PF01408">
    <property type="entry name" value="GFO_IDH_MocA"/>
    <property type="match status" value="1"/>
</dbReference>
<gene>
    <name evidence="3" type="ORF">KDI_11460</name>
</gene>
<dbReference type="Gene3D" id="3.30.360.10">
    <property type="entry name" value="Dihydrodipicolinate Reductase, domain 2"/>
    <property type="match status" value="1"/>
</dbReference>
<reference evidence="3 4" key="1">
    <citation type="submission" date="2019-01" db="EMBL/GenBank/DDBJ databases">
        <title>Draft genome sequence of Dictyobacter sp. Uno17.</title>
        <authorList>
            <person name="Wang C.M."/>
            <person name="Zheng Y."/>
            <person name="Sakai Y."/>
            <person name="Abe K."/>
            <person name="Yokota A."/>
            <person name="Yabe S."/>
        </authorList>
    </citation>
    <scope>NUCLEOTIDE SEQUENCE [LARGE SCALE GENOMIC DNA]</scope>
    <source>
        <strain evidence="3 4">Uno17</strain>
    </source>
</reference>
<dbReference type="GO" id="GO:0000166">
    <property type="term" value="F:nucleotide binding"/>
    <property type="evidence" value="ECO:0007669"/>
    <property type="project" value="InterPro"/>
</dbReference>
<organism evidence="3 4">
    <name type="scientific">Dictyobacter arantiisoli</name>
    <dbReference type="NCBI Taxonomy" id="2014874"/>
    <lineage>
        <taxon>Bacteria</taxon>
        <taxon>Bacillati</taxon>
        <taxon>Chloroflexota</taxon>
        <taxon>Ktedonobacteria</taxon>
        <taxon>Ktedonobacterales</taxon>
        <taxon>Dictyobacteraceae</taxon>
        <taxon>Dictyobacter</taxon>
    </lineage>
</organism>
<evidence type="ECO:0000259" key="1">
    <source>
        <dbReference type="Pfam" id="PF01408"/>
    </source>
</evidence>
<proteinExistence type="predicted"/>
<dbReference type="PANTHER" id="PTHR43708:SF3">
    <property type="entry name" value="OXIDOREDUCTASE"/>
    <property type="match status" value="1"/>
</dbReference>
<dbReference type="Pfam" id="PF22725">
    <property type="entry name" value="GFO_IDH_MocA_C3"/>
    <property type="match status" value="1"/>
</dbReference>
<evidence type="ECO:0000313" key="3">
    <source>
        <dbReference type="EMBL" id="GCF07582.1"/>
    </source>
</evidence>
<evidence type="ECO:0000313" key="4">
    <source>
        <dbReference type="Proteomes" id="UP000322530"/>
    </source>
</evidence>
<keyword evidence="4" id="KW-1185">Reference proteome</keyword>
<sequence>MSRDVAHRRLRAGIVGGGKGSLIGAVHRVAAELDGQADVVAGAMSTDPRRAAESAQAWFLDRSYASYEEMARQEAARPDGIDFVIIATPNHLHYPVAKAFLQQGIHVISDKPMSFSLQEAREEVELVEKSNLIFALTHNYTGYPMVRQARDLVRSGALGSIRKVIVEYIQDWLMEPQEQSGNKQAAWRTDPSKSGIAGCVGDIGTHAENLLEFITGLKIASLSADLSTFIPGRQLDDDANMLLRLENGAKGLLTCSQIAAGEENNLSIRVYGSRAGLEWHQMEPNSLLFKQPGQPAQIHRTNAPYTSESSQAATRLPGGHPEGFYEAFANIYKQAIADIRRVESGEKPLGGYPTVYDGLRGMHFITKAVESSQKGATWVNMND</sequence>
<dbReference type="InterPro" id="IPR051317">
    <property type="entry name" value="Gfo/Idh/MocA_oxidoreduct"/>
</dbReference>
<comment type="caution">
    <text evidence="3">The sequence shown here is derived from an EMBL/GenBank/DDBJ whole genome shotgun (WGS) entry which is preliminary data.</text>
</comment>
<feature type="domain" description="GFO/IDH/MocA-like oxidoreductase" evidence="2">
    <location>
        <begin position="146"/>
        <end position="277"/>
    </location>
</feature>
<protein>
    <submittedName>
        <fullName evidence="3">Oxidoreductase</fullName>
    </submittedName>
</protein>
<dbReference type="InterPro" id="IPR036291">
    <property type="entry name" value="NAD(P)-bd_dom_sf"/>
</dbReference>
<dbReference type="SUPFAM" id="SSF51735">
    <property type="entry name" value="NAD(P)-binding Rossmann-fold domains"/>
    <property type="match status" value="1"/>
</dbReference>